<organism evidence="2 3">
    <name type="scientific">Aporhodopirellula rubra</name>
    <dbReference type="NCBI Taxonomy" id="980271"/>
    <lineage>
        <taxon>Bacteria</taxon>
        <taxon>Pseudomonadati</taxon>
        <taxon>Planctomycetota</taxon>
        <taxon>Planctomycetia</taxon>
        <taxon>Pirellulales</taxon>
        <taxon>Pirellulaceae</taxon>
        <taxon>Aporhodopirellula</taxon>
    </lineage>
</organism>
<protein>
    <submittedName>
        <fullName evidence="2">Uncharacterized protein</fullName>
    </submittedName>
</protein>
<name>A0A7W5DW25_9BACT</name>
<gene>
    <name evidence="2" type="ORF">FHS27_001348</name>
</gene>
<keyword evidence="3" id="KW-1185">Reference proteome</keyword>
<feature type="region of interest" description="Disordered" evidence="1">
    <location>
        <begin position="1"/>
        <end position="30"/>
    </location>
</feature>
<comment type="caution">
    <text evidence="2">The sequence shown here is derived from an EMBL/GenBank/DDBJ whole genome shotgun (WGS) entry which is preliminary data.</text>
</comment>
<dbReference type="AlphaFoldDB" id="A0A7W5DW25"/>
<accession>A0A7W5DW25</accession>
<dbReference type="RefSeq" id="WP_184303246.1">
    <property type="nucleotide sequence ID" value="NZ_JACHXU010000003.1"/>
</dbReference>
<proteinExistence type="predicted"/>
<feature type="compositionally biased region" description="Basic and acidic residues" evidence="1">
    <location>
        <begin position="1"/>
        <end position="10"/>
    </location>
</feature>
<evidence type="ECO:0000313" key="3">
    <source>
        <dbReference type="Proteomes" id="UP000536179"/>
    </source>
</evidence>
<reference evidence="2 3" key="1">
    <citation type="submission" date="2020-08" db="EMBL/GenBank/DDBJ databases">
        <title>Genomic Encyclopedia of Type Strains, Phase III (KMG-III): the genomes of soil and plant-associated and newly described type strains.</title>
        <authorList>
            <person name="Whitman W."/>
        </authorList>
    </citation>
    <scope>NUCLEOTIDE SEQUENCE [LARGE SCALE GENOMIC DNA]</scope>
    <source>
        <strain evidence="2 3">CECT 8075</strain>
    </source>
</reference>
<sequence>MTENLHDTIRENASGPAKASGDAGSVEQHKLTDQIAADKHLAGKQAVAKPHRGLRFNKIVPPSAACKLARATELQRTTKT</sequence>
<evidence type="ECO:0000256" key="1">
    <source>
        <dbReference type="SAM" id="MobiDB-lite"/>
    </source>
</evidence>
<dbReference type="EMBL" id="JACHXU010000003">
    <property type="protein sequence ID" value="MBB3205548.1"/>
    <property type="molecule type" value="Genomic_DNA"/>
</dbReference>
<dbReference type="Proteomes" id="UP000536179">
    <property type="component" value="Unassembled WGS sequence"/>
</dbReference>
<evidence type="ECO:0000313" key="2">
    <source>
        <dbReference type="EMBL" id="MBB3205548.1"/>
    </source>
</evidence>